<dbReference type="PANTHER" id="PTHR10353:SF136">
    <property type="entry name" value="ARYL-PHOSPHO-BETA-D-GLUCOSIDASE BGLC"/>
    <property type="match status" value="1"/>
</dbReference>
<proteinExistence type="inferred from homology"/>
<dbReference type="Proteomes" id="UP000239471">
    <property type="component" value="Unassembled WGS sequence"/>
</dbReference>
<dbReference type="FunFam" id="3.20.20.80:FF:000004">
    <property type="entry name" value="Beta-glucosidase 6-phospho-beta-glucosidase"/>
    <property type="match status" value="1"/>
</dbReference>
<dbReference type="GO" id="GO:0016052">
    <property type="term" value="P:carbohydrate catabolic process"/>
    <property type="evidence" value="ECO:0007669"/>
    <property type="project" value="TreeGrafter"/>
</dbReference>
<feature type="active site" description="Nucleophile" evidence="4">
    <location>
        <position position="397"/>
    </location>
</feature>
<dbReference type="AlphaFoldDB" id="A0A2T0B708"/>
<dbReference type="InterPro" id="IPR001360">
    <property type="entry name" value="Glyco_hydro_1"/>
</dbReference>
<evidence type="ECO:0000256" key="3">
    <source>
        <dbReference type="ARBA" id="ARBA00023295"/>
    </source>
</evidence>
<dbReference type="EMBL" id="PVXQ01000058">
    <property type="protein sequence ID" value="PRR79666.1"/>
    <property type="molecule type" value="Genomic_DNA"/>
</dbReference>
<dbReference type="InterPro" id="IPR018120">
    <property type="entry name" value="Glyco_hydro_1_AS"/>
</dbReference>
<comment type="similarity">
    <text evidence="1 5">Belongs to the glycosyl hydrolase 1 family.</text>
</comment>
<dbReference type="PRINTS" id="PR00131">
    <property type="entry name" value="GLHYDRLASE1"/>
</dbReference>
<evidence type="ECO:0000313" key="8">
    <source>
        <dbReference type="Proteomes" id="UP000239471"/>
    </source>
</evidence>
<organism evidence="7 8">
    <name type="scientific">Clostridium vincentii</name>
    <dbReference type="NCBI Taxonomy" id="52704"/>
    <lineage>
        <taxon>Bacteria</taxon>
        <taxon>Bacillati</taxon>
        <taxon>Bacillota</taxon>
        <taxon>Clostridia</taxon>
        <taxon>Eubacteriales</taxon>
        <taxon>Clostridiaceae</taxon>
        <taxon>Clostridium</taxon>
    </lineage>
</organism>
<keyword evidence="2 6" id="KW-0378">Hydrolase</keyword>
<name>A0A2T0B708_9CLOT</name>
<evidence type="ECO:0000256" key="4">
    <source>
        <dbReference type="PROSITE-ProRule" id="PRU10055"/>
    </source>
</evidence>
<gene>
    <name evidence="7" type="primary">bglC_4</name>
    <name evidence="7" type="ORF">CLVI_32820</name>
</gene>
<dbReference type="SUPFAM" id="SSF51445">
    <property type="entry name" value="(Trans)glycosidases"/>
    <property type="match status" value="1"/>
</dbReference>
<dbReference type="InterPro" id="IPR017853">
    <property type="entry name" value="GH"/>
</dbReference>
<evidence type="ECO:0000256" key="5">
    <source>
        <dbReference type="RuleBase" id="RU003690"/>
    </source>
</evidence>
<dbReference type="GO" id="GO:0008706">
    <property type="term" value="F:6-phospho-beta-glucosidase activity"/>
    <property type="evidence" value="ECO:0007669"/>
    <property type="project" value="UniProtKB-EC"/>
</dbReference>
<protein>
    <submittedName>
        <fullName evidence="7">Aryl-phospho-beta-D-glucosidase BglC</fullName>
        <ecNumber evidence="7">3.2.1.86</ecNumber>
    </submittedName>
</protein>
<dbReference type="Gene3D" id="3.20.20.80">
    <property type="entry name" value="Glycosidases"/>
    <property type="match status" value="1"/>
</dbReference>
<sequence>MYWGDVFTSPLFFCYLCLLKLYSNGRKMFHKNLKNFPKDFLWGASTSAYQVEGAYNEDGKGLSVQDTKEVIKDTPDFNVSSDHYHHYKEDVALFAEMGFKTYRFSISWVRIFPNGVGEVNPKGIKFYNDLIDELLAHNIEPLITMYHFDLPDALQQKGGWSNRETVDAFVNFAKVLFENFGDKVKYWLTINEQNMMILHGAAIGTVNPGAKNIQKELYQQNHHMMLAQAQTMKLCHKMCPKGKIGPAPNISSIYPATSKPEDVLAAQNFSAIRNWLYLDMAAYGRYNAIAWSYMVEENIEPTIEEGDMEILKGGNPDFIAFNYYCTATAQESRIEDKGAKTSGGDQQISTGELGVFKGAQNENLQKTEFGWEIDPVGFRTTLREIYERYNLPLIVTENGLGAYDKVEEDGTIIDDYRIDYLRKHIEQARLAITDGVELLGYCPWSAIDLISTHQGFKKRYGFIYVNRDEFDLKDLSRIKKKSFFWYKNVIKTNGEEI</sequence>
<evidence type="ECO:0000256" key="6">
    <source>
        <dbReference type="RuleBase" id="RU004468"/>
    </source>
</evidence>
<dbReference type="GO" id="GO:0005829">
    <property type="term" value="C:cytosol"/>
    <property type="evidence" value="ECO:0007669"/>
    <property type="project" value="TreeGrafter"/>
</dbReference>
<reference evidence="7 8" key="1">
    <citation type="submission" date="2018-03" db="EMBL/GenBank/DDBJ databases">
        <title>Genome sequence of Clostridium vincentii DSM 10228.</title>
        <authorList>
            <person name="Poehlein A."/>
            <person name="Daniel R."/>
        </authorList>
    </citation>
    <scope>NUCLEOTIDE SEQUENCE [LARGE SCALE GENOMIC DNA]</scope>
    <source>
        <strain evidence="7 8">DSM 10228</strain>
    </source>
</reference>
<evidence type="ECO:0000313" key="7">
    <source>
        <dbReference type="EMBL" id="PRR79666.1"/>
    </source>
</evidence>
<keyword evidence="8" id="KW-1185">Reference proteome</keyword>
<dbReference type="Pfam" id="PF00232">
    <property type="entry name" value="Glyco_hydro_1"/>
    <property type="match status" value="1"/>
</dbReference>
<dbReference type="PROSITE" id="PS00572">
    <property type="entry name" value="GLYCOSYL_HYDROL_F1_1"/>
    <property type="match status" value="1"/>
</dbReference>
<dbReference type="EC" id="3.2.1.86" evidence="7"/>
<keyword evidence="3 6" id="KW-0326">Glycosidase</keyword>
<accession>A0A2T0B708</accession>
<dbReference type="PANTHER" id="PTHR10353">
    <property type="entry name" value="GLYCOSYL HYDROLASE"/>
    <property type="match status" value="1"/>
</dbReference>
<comment type="caution">
    <text evidence="7">The sequence shown here is derived from an EMBL/GenBank/DDBJ whole genome shotgun (WGS) entry which is preliminary data.</text>
</comment>
<evidence type="ECO:0000256" key="1">
    <source>
        <dbReference type="ARBA" id="ARBA00010838"/>
    </source>
</evidence>
<dbReference type="PROSITE" id="PS00653">
    <property type="entry name" value="GLYCOSYL_HYDROL_F1_2"/>
    <property type="match status" value="1"/>
</dbReference>
<evidence type="ECO:0000256" key="2">
    <source>
        <dbReference type="ARBA" id="ARBA00022801"/>
    </source>
</evidence>
<dbReference type="InterPro" id="IPR033132">
    <property type="entry name" value="GH_1_N_CS"/>
</dbReference>